<dbReference type="HAMAP" id="MF_01430">
    <property type="entry name" value="OM_assembly_BamA"/>
    <property type="match status" value="1"/>
</dbReference>
<dbReference type="PANTHER" id="PTHR12815">
    <property type="entry name" value="SORTING AND ASSEMBLY MACHINERY SAMM50 PROTEIN FAMILY MEMBER"/>
    <property type="match status" value="1"/>
</dbReference>
<evidence type="ECO:0000259" key="10">
    <source>
        <dbReference type="PROSITE" id="PS51779"/>
    </source>
</evidence>
<dbReference type="Proteomes" id="UP000184085">
    <property type="component" value="Unassembled WGS sequence"/>
</dbReference>
<feature type="domain" description="POTRA" evidence="10">
    <location>
        <begin position="191"/>
        <end position="279"/>
    </location>
</feature>
<dbReference type="PROSITE" id="PS51779">
    <property type="entry name" value="POTRA"/>
    <property type="match status" value="4"/>
</dbReference>
<dbReference type="RefSeq" id="WP_072706931.1">
    <property type="nucleotide sequence ID" value="NZ_FMJB01000055.1"/>
</dbReference>
<reference evidence="12" key="1">
    <citation type="submission" date="2016-09" db="EMBL/GenBank/DDBJ databases">
        <authorList>
            <person name="Wibberg D."/>
        </authorList>
    </citation>
    <scope>NUCLEOTIDE SEQUENCE [LARGE SCALE GENOMIC DNA]</scope>
</reference>
<evidence type="ECO:0000256" key="7">
    <source>
        <dbReference type="ARBA" id="ARBA00023237"/>
    </source>
</evidence>
<evidence type="ECO:0000256" key="6">
    <source>
        <dbReference type="ARBA" id="ARBA00023136"/>
    </source>
</evidence>
<keyword evidence="4 8" id="KW-0732">Signal</keyword>
<keyword evidence="12" id="KW-1185">Reference proteome</keyword>
<dbReference type="Gene3D" id="3.10.20.310">
    <property type="entry name" value="membrane protein fhac"/>
    <property type="match status" value="5"/>
</dbReference>
<dbReference type="GO" id="GO:0009279">
    <property type="term" value="C:cell outer membrane"/>
    <property type="evidence" value="ECO:0007669"/>
    <property type="project" value="UniProtKB-SubCell"/>
</dbReference>
<comment type="similarity">
    <text evidence="8">Belongs to the BamA family.</text>
</comment>
<dbReference type="GO" id="GO:0051205">
    <property type="term" value="P:protein insertion into membrane"/>
    <property type="evidence" value="ECO:0007669"/>
    <property type="project" value="UniProtKB-UniRule"/>
</dbReference>
<sequence precursor="true">MTEFPRRKAGGFAKAAGLMASVAVLSTFTSVVATPTVAVAQSFAFNSVEIDGNQRIEDATILSYMGIARGQTVSAAEVNAGFRRLEDSGLFESVDVQPRGNTLVINVVEYPTVNRISFEGNRRLDDDAISEIIESQERRVLNPSQVERDAARIAEAYSQQGRLAARVQPRIIRRSDNRIDLVYEVFEGDVSEIERISFVGNQAYSDRRLRGVLETKQAGLLRRLIRRDTYIEDRIAFDRQVLSDFYAARGYVDFRVLSVTPELTRERNGVFLNFNLEEGQQFHVGNVTVSSELANVDPDLFAEALRIETGDVYSPTLVENSIARLERLTVQQQLQFVRIEPRITRNDRDLTLDVEFVLSRGPRVFVERIDIEGNTTTLDRVIRREFTVVEGDPFNPREVRQAAERIRALGFFSEADVDAREGSSPDQVIVDVDVTEQPTGSISFGANYSTSDGVGLVGSFSERNFLGRGQSLRVSLGNSSNTSTAGIQFVEPAFLGRDLAFGLNLSYSNNTADYAEYSSNIGIFEPSLTFPVSENGRLQVRLKAEYGEMYDVDDEASVIIQNEADEDALEAGGAGYTYSYDTRTTGLNPNAGVFLSFGQDFMAGNDVQYVETNIRAQAQAFVLNEEVELRATFEASNLTFSQGSSRAFQRYYLGSRYMRGFEGGGIGPRDASEDAALGGNNFAVARFEAEFPIGLPEEYGVSGGVFYDIGSLWGLDKTYNADVRYEDFSLRQVAGVSIFWDTPIGPLRFNWSEPIERRAQDKPRTFEFTISAEF</sequence>
<feature type="chain" id="PRO_5009990047" description="Outer membrane protein assembly factor BamA" evidence="8">
    <location>
        <begin position="34"/>
        <end position="774"/>
    </location>
</feature>
<evidence type="ECO:0000313" key="12">
    <source>
        <dbReference type="Proteomes" id="UP000184085"/>
    </source>
</evidence>
<feature type="domain" description="POTRA" evidence="10">
    <location>
        <begin position="364"/>
        <end position="437"/>
    </location>
</feature>
<evidence type="ECO:0000256" key="1">
    <source>
        <dbReference type="ARBA" id="ARBA00004370"/>
    </source>
</evidence>
<evidence type="ECO:0000256" key="9">
    <source>
        <dbReference type="NCBIfam" id="TIGR03303"/>
    </source>
</evidence>
<dbReference type="PIRSF" id="PIRSF006076">
    <property type="entry name" value="OM_assembly_OMP85"/>
    <property type="match status" value="1"/>
</dbReference>
<evidence type="ECO:0000256" key="2">
    <source>
        <dbReference type="ARBA" id="ARBA00022452"/>
    </source>
</evidence>
<dbReference type="InterPro" id="IPR034746">
    <property type="entry name" value="POTRA"/>
</dbReference>
<feature type="signal peptide" evidence="8">
    <location>
        <begin position="1"/>
        <end position="33"/>
    </location>
</feature>
<organism evidence="11 12">
    <name type="scientific">Donghicola eburneus</name>
    <dbReference type="NCBI Taxonomy" id="393278"/>
    <lineage>
        <taxon>Bacteria</taxon>
        <taxon>Pseudomonadati</taxon>
        <taxon>Pseudomonadota</taxon>
        <taxon>Alphaproteobacteria</taxon>
        <taxon>Rhodobacterales</taxon>
        <taxon>Roseobacteraceae</taxon>
        <taxon>Donghicola</taxon>
    </lineage>
</organism>
<feature type="domain" description="POTRA" evidence="10">
    <location>
        <begin position="111"/>
        <end position="188"/>
    </location>
</feature>
<dbReference type="NCBIfam" id="TIGR03303">
    <property type="entry name" value="OM_YaeT"/>
    <property type="match status" value="1"/>
</dbReference>
<comment type="function">
    <text evidence="8">Part of the outer membrane protein assembly complex, which is involved in assembly and insertion of beta-barrel proteins into the outer membrane.</text>
</comment>
<dbReference type="Pfam" id="PF07244">
    <property type="entry name" value="POTRA"/>
    <property type="match status" value="4"/>
</dbReference>
<feature type="domain" description="POTRA" evidence="10">
    <location>
        <begin position="43"/>
        <end position="110"/>
    </location>
</feature>
<evidence type="ECO:0000256" key="4">
    <source>
        <dbReference type="ARBA" id="ARBA00022729"/>
    </source>
</evidence>
<keyword evidence="5 8" id="KW-0677">Repeat</keyword>
<protein>
    <recommendedName>
        <fullName evidence="8 9">Outer membrane protein assembly factor BamA</fullName>
    </recommendedName>
</protein>
<comment type="subunit">
    <text evidence="8">Part of the Bam complex.</text>
</comment>
<comment type="subcellular location">
    <subcellularLocation>
        <location evidence="8">Cell outer membrane</location>
    </subcellularLocation>
    <subcellularLocation>
        <location evidence="1">Membrane</location>
    </subcellularLocation>
</comment>
<dbReference type="InterPro" id="IPR023707">
    <property type="entry name" value="OM_assembly_BamA"/>
</dbReference>
<dbReference type="InterPro" id="IPR039910">
    <property type="entry name" value="D15-like"/>
</dbReference>
<dbReference type="Gene3D" id="2.40.160.50">
    <property type="entry name" value="membrane protein fhac: a member of the omp85/tpsb transporter family"/>
    <property type="match status" value="1"/>
</dbReference>
<dbReference type="AlphaFoldDB" id="A0A1M4N0C5"/>
<dbReference type="PANTHER" id="PTHR12815:SF23">
    <property type="entry name" value="OUTER MEMBRANE PROTEIN ASSEMBLY FACTOR BAMA"/>
    <property type="match status" value="1"/>
</dbReference>
<keyword evidence="6 8" id="KW-0472">Membrane</keyword>
<accession>A0A1M4N0C5</accession>
<gene>
    <name evidence="8" type="primary">bamA</name>
    <name evidence="11" type="ORF">KARMA_2517</name>
</gene>
<evidence type="ECO:0000313" key="11">
    <source>
        <dbReference type="EMBL" id="SCM68300.1"/>
    </source>
</evidence>
<keyword evidence="7 8" id="KW-0998">Cell outer membrane</keyword>
<evidence type="ECO:0000256" key="8">
    <source>
        <dbReference type="HAMAP-Rule" id="MF_01430"/>
    </source>
</evidence>
<dbReference type="EMBL" id="FMJB01000055">
    <property type="protein sequence ID" value="SCM68300.1"/>
    <property type="molecule type" value="Genomic_DNA"/>
</dbReference>
<evidence type="ECO:0000256" key="3">
    <source>
        <dbReference type="ARBA" id="ARBA00022692"/>
    </source>
</evidence>
<keyword evidence="3 8" id="KW-0812">Transmembrane</keyword>
<dbReference type="InterPro" id="IPR010827">
    <property type="entry name" value="BamA/TamA_POTRA"/>
</dbReference>
<proteinExistence type="inferred from homology"/>
<keyword evidence="2 8" id="KW-1134">Transmembrane beta strand</keyword>
<dbReference type="Pfam" id="PF01103">
    <property type="entry name" value="Omp85"/>
    <property type="match status" value="1"/>
</dbReference>
<dbReference type="InterPro" id="IPR000184">
    <property type="entry name" value="Bac_surfAg_D15"/>
</dbReference>
<evidence type="ECO:0000256" key="5">
    <source>
        <dbReference type="ARBA" id="ARBA00022737"/>
    </source>
</evidence>
<name>A0A1M4N0C5_9RHOB</name>
<dbReference type="GO" id="GO:0043165">
    <property type="term" value="P:Gram-negative-bacterium-type cell outer membrane assembly"/>
    <property type="evidence" value="ECO:0007669"/>
    <property type="project" value="UniProtKB-UniRule"/>
</dbReference>